<dbReference type="AlphaFoldDB" id="A0A2T6BU03"/>
<keyword evidence="2" id="KW-1185">Reference proteome</keyword>
<dbReference type="EMBL" id="QBKT01000009">
    <property type="protein sequence ID" value="PTX59467.1"/>
    <property type="molecule type" value="Genomic_DNA"/>
</dbReference>
<name>A0A2T6BU03_9FLAO</name>
<evidence type="ECO:0000313" key="1">
    <source>
        <dbReference type="EMBL" id="PTX59467.1"/>
    </source>
</evidence>
<accession>A0A2T6BU03</accession>
<sequence>MYELKGINEVSNGTGIVFFNFHRKNKNSAPKLIKGFSADLHNNEIRTKSIEYKLSDSTDYIDSDAIEKAVEFYQEIAHTFNHLKRLIMCIVNYLLIFQRKNQQKFSIDYVILLFFAKYNRNKPHARTLLFKSNL</sequence>
<gene>
    <name evidence="1" type="ORF">C8N46_10955</name>
</gene>
<protein>
    <submittedName>
        <fullName evidence="1">Uncharacterized protein</fullName>
    </submittedName>
</protein>
<dbReference type="Proteomes" id="UP000244090">
    <property type="component" value="Unassembled WGS sequence"/>
</dbReference>
<reference evidence="1 2" key="1">
    <citation type="submission" date="2018-04" db="EMBL/GenBank/DDBJ databases">
        <title>Genomic Encyclopedia of Archaeal and Bacterial Type Strains, Phase II (KMG-II): from individual species to whole genera.</title>
        <authorList>
            <person name="Goeker M."/>
        </authorList>
    </citation>
    <scope>NUCLEOTIDE SEQUENCE [LARGE SCALE GENOMIC DNA]</scope>
    <source>
        <strain evidence="1 2">DSM 25731</strain>
    </source>
</reference>
<evidence type="ECO:0000313" key="2">
    <source>
        <dbReference type="Proteomes" id="UP000244090"/>
    </source>
</evidence>
<proteinExistence type="predicted"/>
<organism evidence="1 2">
    <name type="scientific">Kordia periserrulae</name>
    <dbReference type="NCBI Taxonomy" id="701523"/>
    <lineage>
        <taxon>Bacteria</taxon>
        <taxon>Pseudomonadati</taxon>
        <taxon>Bacteroidota</taxon>
        <taxon>Flavobacteriia</taxon>
        <taxon>Flavobacteriales</taxon>
        <taxon>Flavobacteriaceae</taxon>
        <taxon>Kordia</taxon>
    </lineage>
</organism>
<comment type="caution">
    <text evidence="1">The sequence shown here is derived from an EMBL/GenBank/DDBJ whole genome shotgun (WGS) entry which is preliminary data.</text>
</comment>